<dbReference type="PANTHER" id="PTHR22604">
    <property type="entry name" value="OXIDOREDUCTASES"/>
    <property type="match status" value="1"/>
</dbReference>
<name>A0ABX1GLG8_9FLAO</name>
<dbReference type="PANTHER" id="PTHR22604:SF105">
    <property type="entry name" value="TRANS-1,2-DIHYDROBENZENE-1,2-DIOL DEHYDROGENASE"/>
    <property type="match status" value="1"/>
</dbReference>
<dbReference type="Gene3D" id="3.40.50.720">
    <property type="entry name" value="NAD(P)-binding Rossmann-like Domain"/>
    <property type="match status" value="1"/>
</dbReference>
<feature type="domain" description="Gfo/Idh/MocA-like oxidoreductase N-terminal" evidence="3">
    <location>
        <begin position="6"/>
        <end position="123"/>
    </location>
</feature>
<dbReference type="RefSeq" id="WP_168550989.1">
    <property type="nucleotide sequence ID" value="NZ_JAAWWL010000001.1"/>
</dbReference>
<evidence type="ECO:0000259" key="4">
    <source>
        <dbReference type="Pfam" id="PF22725"/>
    </source>
</evidence>
<keyword evidence="6" id="KW-1185">Reference proteome</keyword>
<dbReference type="SUPFAM" id="SSF51735">
    <property type="entry name" value="NAD(P)-binding Rossmann-fold domains"/>
    <property type="match status" value="1"/>
</dbReference>
<dbReference type="SUPFAM" id="SSF55347">
    <property type="entry name" value="Glyceraldehyde-3-phosphate dehydrogenase-like, C-terminal domain"/>
    <property type="match status" value="1"/>
</dbReference>
<evidence type="ECO:0000259" key="3">
    <source>
        <dbReference type="Pfam" id="PF01408"/>
    </source>
</evidence>
<dbReference type="Pfam" id="PF22725">
    <property type="entry name" value="GFO_IDH_MocA_C3"/>
    <property type="match status" value="1"/>
</dbReference>
<feature type="domain" description="GFO/IDH/MocA-like oxidoreductase" evidence="4">
    <location>
        <begin position="133"/>
        <end position="248"/>
    </location>
</feature>
<comment type="caution">
    <text evidence="5">The sequence shown here is derived from an EMBL/GenBank/DDBJ whole genome shotgun (WGS) entry which is preliminary data.</text>
</comment>
<evidence type="ECO:0000256" key="1">
    <source>
        <dbReference type="ARBA" id="ARBA00010928"/>
    </source>
</evidence>
<keyword evidence="2" id="KW-0560">Oxidoreductase</keyword>
<evidence type="ECO:0000313" key="6">
    <source>
        <dbReference type="Proteomes" id="UP000718451"/>
    </source>
</evidence>
<gene>
    <name evidence="5" type="ORF">HCU67_02285</name>
</gene>
<reference evidence="5 6" key="1">
    <citation type="submission" date="2020-04" db="EMBL/GenBank/DDBJ databases">
        <authorList>
            <person name="Yoon J."/>
        </authorList>
    </citation>
    <scope>NUCLEOTIDE SEQUENCE [LARGE SCALE GENOMIC DNA]</scope>
    <source>
        <strain evidence="5 6">DJ-13</strain>
    </source>
</reference>
<protein>
    <submittedName>
        <fullName evidence="5">Gfo/Idh/MocA family oxidoreductase</fullName>
    </submittedName>
</protein>
<proteinExistence type="inferred from homology"/>
<comment type="similarity">
    <text evidence="1">Belongs to the Gfo/Idh/MocA family.</text>
</comment>
<dbReference type="InterPro" id="IPR055170">
    <property type="entry name" value="GFO_IDH_MocA-like_dom"/>
</dbReference>
<dbReference type="InterPro" id="IPR050984">
    <property type="entry name" value="Gfo/Idh/MocA_domain"/>
</dbReference>
<dbReference type="Pfam" id="PF01408">
    <property type="entry name" value="GFO_IDH_MocA"/>
    <property type="match status" value="1"/>
</dbReference>
<evidence type="ECO:0000313" key="5">
    <source>
        <dbReference type="EMBL" id="NKI30755.1"/>
    </source>
</evidence>
<dbReference type="Proteomes" id="UP000718451">
    <property type="component" value="Unassembled WGS sequence"/>
</dbReference>
<sequence length="329" mass="37292">MKTKKIRWGLVGLGNIARLFAEDLALVNDAELVAVASSNSNRAKDFAKTYGAKKSYGSYKELFNDAEVDIVYVATYHHTHAEVSISAMNSGKHVLCEKPISTSRTQAAAMIEASQKNEVFFMEAFWSRFNPAIRKVKHLVENGEIGKLRYLNAEFSFYVLDSDPNGRMLNPDLAGGSLLDMGVYPIFLSYLLFGKPKEILARSNFHETGAEIQTSILFQYDEAQAVLYSGFANNIDMKAKIAGEKGEIFIEPIWHETQGFTLRKEGWEKYHYEPTLGKGFTYEIKECHYCIHAKKLESDYWSHENSFDLISIVDDVREQAGITFPFEQI</sequence>
<dbReference type="Gene3D" id="3.30.360.10">
    <property type="entry name" value="Dihydrodipicolinate Reductase, domain 2"/>
    <property type="match status" value="1"/>
</dbReference>
<dbReference type="EMBL" id="JAAWWL010000001">
    <property type="protein sequence ID" value="NKI30755.1"/>
    <property type="molecule type" value="Genomic_DNA"/>
</dbReference>
<evidence type="ECO:0000256" key="2">
    <source>
        <dbReference type="ARBA" id="ARBA00023002"/>
    </source>
</evidence>
<accession>A0ABX1GLG8</accession>
<dbReference type="InterPro" id="IPR000683">
    <property type="entry name" value="Gfo/Idh/MocA-like_OxRdtase_N"/>
</dbReference>
<dbReference type="InterPro" id="IPR036291">
    <property type="entry name" value="NAD(P)-bd_dom_sf"/>
</dbReference>
<organism evidence="5 6">
    <name type="scientific">Croceivirga thetidis</name>
    <dbReference type="NCBI Taxonomy" id="2721623"/>
    <lineage>
        <taxon>Bacteria</taxon>
        <taxon>Pseudomonadati</taxon>
        <taxon>Bacteroidota</taxon>
        <taxon>Flavobacteriia</taxon>
        <taxon>Flavobacteriales</taxon>
        <taxon>Flavobacteriaceae</taxon>
        <taxon>Croceivirga</taxon>
    </lineage>
</organism>